<evidence type="ECO:0000256" key="4">
    <source>
        <dbReference type="ARBA" id="ARBA00023242"/>
    </source>
</evidence>
<keyword evidence="9" id="KW-1185">Reference proteome</keyword>
<sequence>MEDPTPVAPVPQKRPLEEEVEPPITPVKPTTDSQASTPLSELSVQTPSPFKSSVPSSTGPNSNQHTDGAASNNTQQPAKRRKLTTQEKEAQRLEKEAKAKAREEKKAQREAEEKLKAEQKAQRDEEKRKKNEERDQKKRIKEEEQQRLEEEKAKKARSQMKLNAFFTKPKAETSPGQAVVPSSQNPTTSVSLPDRSGANTNLNPPSPQKTIVASAKSDYERYFLPFSLPAHTILAPTNALLNEPERLEAARKRLESIVARKDESTEPITRQALVSRLPKRSIRGYRTATIAEVVDCVNKSSDHPIDLTAENAAATRHPLEMLKEIPVKYIHFYSDVRPPYCGTYTKPYTDAKAAHLARNPFSRVRQDTDYDYDSEAEWDEPEEGEDLDSDGEEDNEDDADDDMDGFLDDEEDPQLKRGLISGDLVPVSTGLCWEDTDGVSRLNDGSDAICTDFKDFRMGFLLDPQVQSIDPFSTAYWAPDPAAVAPASAGVSKESAGNGAMNPPRAPLAQRTMSGLLNTLNGPQKAPSSAPAKPAKAKRMVPAEQLQAFKAEIEGKDLTKLGMIESLKKAFPKLPKDAISNTLSVVAARVGPTEKEKRWVLINP</sequence>
<feature type="compositionally biased region" description="Polar residues" evidence="5">
    <location>
        <begin position="28"/>
        <end position="77"/>
    </location>
</feature>
<evidence type="ECO:0000259" key="6">
    <source>
        <dbReference type="Pfam" id="PF12253"/>
    </source>
</evidence>
<dbReference type="PANTHER" id="PTHR15272:SF0">
    <property type="entry name" value="CHROMATIN ASSEMBLY FACTOR 1 SUBUNIT A"/>
    <property type="match status" value="1"/>
</dbReference>
<organism evidence="8 9">
    <name type="scientific">Curvularia clavata</name>
    <dbReference type="NCBI Taxonomy" id="95742"/>
    <lineage>
        <taxon>Eukaryota</taxon>
        <taxon>Fungi</taxon>
        <taxon>Dikarya</taxon>
        <taxon>Ascomycota</taxon>
        <taxon>Pezizomycotina</taxon>
        <taxon>Dothideomycetes</taxon>
        <taxon>Pleosporomycetidae</taxon>
        <taxon>Pleosporales</taxon>
        <taxon>Pleosporineae</taxon>
        <taxon>Pleosporaceae</taxon>
        <taxon>Curvularia</taxon>
    </lineage>
</organism>
<dbReference type="PANTHER" id="PTHR15272">
    <property type="entry name" value="CHROMATIN ASSEMBLY FACTOR 1 SUBUNIT A CAF-1 SUBUNIT A"/>
    <property type="match status" value="1"/>
</dbReference>
<dbReference type="VEuPathDB" id="FungiDB:yc1106_00232"/>
<evidence type="ECO:0000256" key="1">
    <source>
        <dbReference type="ARBA" id="ARBA00004123"/>
    </source>
</evidence>
<dbReference type="AlphaFoldDB" id="A0A9Q8Z247"/>
<feature type="compositionally biased region" description="Polar residues" evidence="5">
    <location>
        <begin position="174"/>
        <end position="208"/>
    </location>
</feature>
<evidence type="ECO:0000256" key="2">
    <source>
        <dbReference type="ARBA" id="ARBA00022763"/>
    </source>
</evidence>
<evidence type="ECO:0000313" key="8">
    <source>
        <dbReference type="EMBL" id="USP72958.1"/>
    </source>
</evidence>
<evidence type="ECO:0000313" key="9">
    <source>
        <dbReference type="Proteomes" id="UP001056012"/>
    </source>
</evidence>
<keyword evidence="2" id="KW-0227">DNA damage</keyword>
<dbReference type="Proteomes" id="UP001056012">
    <property type="component" value="Chromosome 1"/>
</dbReference>
<dbReference type="GO" id="GO:0033186">
    <property type="term" value="C:CAF-1 complex"/>
    <property type="evidence" value="ECO:0007669"/>
    <property type="project" value="TreeGrafter"/>
</dbReference>
<protein>
    <recommendedName>
        <fullName evidence="10">Chromatin assembly factor 1 subunit A</fullName>
    </recommendedName>
</protein>
<feature type="domain" description="Chromatin assembly factor 1 subunit A dimerization" evidence="6">
    <location>
        <begin position="328"/>
        <end position="402"/>
    </location>
</feature>
<feature type="domain" description="Chromatin assembly factor 1 subunit Cac1-like C-terminal" evidence="7">
    <location>
        <begin position="546"/>
        <end position="601"/>
    </location>
</feature>
<feature type="region of interest" description="Disordered" evidence="5">
    <location>
        <begin position="1"/>
        <end position="208"/>
    </location>
</feature>
<dbReference type="GO" id="GO:0005634">
    <property type="term" value="C:nucleus"/>
    <property type="evidence" value="ECO:0007669"/>
    <property type="project" value="UniProtKB-SubCell"/>
</dbReference>
<proteinExistence type="predicted"/>
<comment type="subcellular location">
    <subcellularLocation>
        <location evidence="1">Nucleus</location>
    </subcellularLocation>
</comment>
<dbReference type="Pfam" id="PF12253">
    <property type="entry name" value="CAF1A_dimeriz"/>
    <property type="match status" value="1"/>
</dbReference>
<keyword evidence="4" id="KW-0539">Nucleus</keyword>
<dbReference type="GO" id="GO:0006281">
    <property type="term" value="P:DNA repair"/>
    <property type="evidence" value="ECO:0007669"/>
    <property type="project" value="UniProtKB-KW"/>
</dbReference>
<evidence type="ECO:0000259" key="7">
    <source>
        <dbReference type="Pfam" id="PF21796"/>
    </source>
</evidence>
<dbReference type="OrthoDB" id="79480at2759"/>
<gene>
    <name evidence="8" type="ORF">yc1106_00232</name>
</gene>
<dbReference type="InterPro" id="IPR048800">
    <property type="entry name" value="Cac1-like_C"/>
</dbReference>
<name>A0A9Q8Z247_CURCL</name>
<dbReference type="InterPro" id="IPR022043">
    <property type="entry name" value="CAF1A_DD"/>
</dbReference>
<dbReference type="GO" id="GO:0006334">
    <property type="term" value="P:nucleosome assembly"/>
    <property type="evidence" value="ECO:0007669"/>
    <property type="project" value="TreeGrafter"/>
</dbReference>
<reference evidence="8" key="1">
    <citation type="submission" date="2021-12" db="EMBL/GenBank/DDBJ databases">
        <title>Curvularia clavata genome.</title>
        <authorList>
            <person name="Cao Y."/>
        </authorList>
    </citation>
    <scope>NUCLEOTIDE SEQUENCE</scope>
    <source>
        <strain evidence="8">Yc1106</strain>
    </source>
</reference>
<accession>A0A9Q8Z247</accession>
<evidence type="ECO:0000256" key="3">
    <source>
        <dbReference type="ARBA" id="ARBA00023204"/>
    </source>
</evidence>
<dbReference type="GO" id="GO:0006260">
    <property type="term" value="P:DNA replication"/>
    <property type="evidence" value="ECO:0007669"/>
    <property type="project" value="UniProtKB-KW"/>
</dbReference>
<feature type="region of interest" description="Disordered" evidence="5">
    <location>
        <begin position="365"/>
        <end position="410"/>
    </location>
</feature>
<evidence type="ECO:0008006" key="10">
    <source>
        <dbReference type="Google" id="ProtNLM"/>
    </source>
</evidence>
<dbReference type="Pfam" id="PF21796">
    <property type="entry name" value="Cac1_C"/>
    <property type="match status" value="1"/>
</dbReference>
<feature type="compositionally biased region" description="Acidic residues" evidence="5">
    <location>
        <begin position="369"/>
        <end position="410"/>
    </location>
</feature>
<dbReference type="EMBL" id="CP089274">
    <property type="protein sequence ID" value="USP72958.1"/>
    <property type="molecule type" value="Genomic_DNA"/>
</dbReference>
<feature type="compositionally biased region" description="Basic and acidic residues" evidence="5">
    <location>
        <begin position="84"/>
        <end position="153"/>
    </location>
</feature>
<keyword evidence="3" id="KW-0234">DNA repair</keyword>
<evidence type="ECO:0000256" key="5">
    <source>
        <dbReference type="SAM" id="MobiDB-lite"/>
    </source>
</evidence>